<evidence type="ECO:0000256" key="5">
    <source>
        <dbReference type="ARBA" id="ARBA00022679"/>
    </source>
</evidence>
<name>A0ABY9DUT8_VITVI</name>
<evidence type="ECO:0000256" key="2">
    <source>
        <dbReference type="ARBA" id="ARBA00004286"/>
    </source>
</evidence>
<evidence type="ECO:0000313" key="13">
    <source>
        <dbReference type="EMBL" id="WKA10911.1"/>
    </source>
</evidence>
<comment type="subcellular location">
    <subcellularLocation>
        <location evidence="2">Chromosome</location>
    </subcellularLocation>
    <subcellularLocation>
        <location evidence="1">Nucleus</location>
    </subcellularLocation>
</comment>
<evidence type="ECO:0000259" key="10">
    <source>
        <dbReference type="PROSITE" id="PS50280"/>
    </source>
</evidence>
<keyword evidence="4" id="KW-0489">Methyltransferase</keyword>
<dbReference type="EMBL" id="CP126665">
    <property type="protein sequence ID" value="WKA10911.1"/>
    <property type="molecule type" value="Genomic_DNA"/>
</dbReference>
<reference evidence="13 14" key="1">
    <citation type="journal article" date="2023" name="Hortic Res">
        <title>The complete reference genome for grapevine (Vitis vinifera L.) genetics and breeding.</title>
        <authorList>
            <person name="Shi X."/>
            <person name="Cao S."/>
            <person name="Wang X."/>
            <person name="Huang S."/>
            <person name="Wang Y."/>
            <person name="Liu Z."/>
            <person name="Liu W."/>
            <person name="Leng X."/>
            <person name="Peng Y."/>
            <person name="Wang N."/>
            <person name="Wang Y."/>
            <person name="Ma Z."/>
            <person name="Xu X."/>
            <person name="Zhang F."/>
            <person name="Xue H."/>
            <person name="Zhong H."/>
            <person name="Wang Y."/>
            <person name="Zhang K."/>
            <person name="Velt A."/>
            <person name="Avia K."/>
            <person name="Holtgrawe D."/>
            <person name="Grimplet J."/>
            <person name="Matus J.T."/>
            <person name="Ware D."/>
            <person name="Wu X."/>
            <person name="Wang H."/>
            <person name="Liu C."/>
            <person name="Fang Y."/>
            <person name="Rustenholz C."/>
            <person name="Cheng Z."/>
            <person name="Xiao H."/>
            <person name="Zhou Y."/>
        </authorList>
    </citation>
    <scope>NUCLEOTIDE SEQUENCE [LARGE SCALE GENOMIC DNA]</scope>
    <source>
        <strain evidence="14">cv. Pinot noir / PN40024</strain>
        <tissue evidence="13">Leaf</tissue>
    </source>
</reference>
<dbReference type="PROSITE" id="PS51215">
    <property type="entry name" value="AWS"/>
    <property type="match status" value="1"/>
</dbReference>
<dbReference type="SUPFAM" id="SSF82199">
    <property type="entry name" value="SET domain"/>
    <property type="match status" value="1"/>
</dbReference>
<evidence type="ECO:0000256" key="7">
    <source>
        <dbReference type="ARBA" id="ARBA00023242"/>
    </source>
</evidence>
<protein>
    <recommendedName>
        <fullName evidence="15">Histone-lysine N-methyltransferase ASHH1</fullName>
    </recommendedName>
</protein>
<feature type="region of interest" description="Disordered" evidence="9">
    <location>
        <begin position="332"/>
        <end position="365"/>
    </location>
</feature>
<feature type="compositionally biased region" description="Basic and acidic residues" evidence="9">
    <location>
        <begin position="458"/>
        <end position="474"/>
    </location>
</feature>
<accession>A0ABY9DUT8</accession>
<sequence length="474" mass="53642">MAWSKGHKGRPEAWDRLRSGLAKGFQFFISSALFNPFSILQNAPKPLTEEDETGFIEEPAVIDSHMITLGIWICCLYVWIDGNRGRFVKDEKLDQQIEGVPEFIHINRNDFSYRKHIKQKENDIAICECKYKANDPDSACGERCWNVLTSIECTPRYCPCSIHCKNQRFQKREYAKTKLFRAEGRGWGLLATENIKAGEFVMEYCGEVISRTEARGRSQVYVSQGLKDVYIIPLNARECIDATKKGNLARFINHSCQPNCETMKWSVLGEDRVGIFALRNISVGTELTYSYNFEWYSGAKVRCLCGATRCSGFLGGKPCGFQEDSFAWEKNNERYSGGDKPSSSLGPKKRLKHDHNGGSRPLPGKQVDAKYVAQFLASKDAQEEVLKNEEERKEALSHLASVYREIEPAIEDHDMYGPANVLTDVAEQWIGASCRKLKAEFNLHSSIIRNLICPPQRAPEDAKPSAGDPDHEIK</sequence>
<evidence type="ECO:0000256" key="1">
    <source>
        <dbReference type="ARBA" id="ARBA00004123"/>
    </source>
</evidence>
<evidence type="ECO:0000259" key="12">
    <source>
        <dbReference type="PROSITE" id="PS51215"/>
    </source>
</evidence>
<keyword evidence="3" id="KW-0158">Chromosome</keyword>
<evidence type="ECO:0000256" key="4">
    <source>
        <dbReference type="ARBA" id="ARBA00022603"/>
    </source>
</evidence>
<dbReference type="InterPro" id="IPR050777">
    <property type="entry name" value="SET2_Histone-Lys_MeTrsfase"/>
</dbReference>
<evidence type="ECO:0000256" key="9">
    <source>
        <dbReference type="SAM" id="MobiDB-lite"/>
    </source>
</evidence>
<dbReference type="PANTHER" id="PTHR22884">
    <property type="entry name" value="SET DOMAIN PROTEINS"/>
    <property type="match status" value="1"/>
</dbReference>
<evidence type="ECO:0000256" key="3">
    <source>
        <dbReference type="ARBA" id="ARBA00022454"/>
    </source>
</evidence>
<gene>
    <name evidence="13" type="ORF">VitviT2T_028457</name>
</gene>
<dbReference type="Pfam" id="PF00856">
    <property type="entry name" value="SET"/>
    <property type="match status" value="1"/>
</dbReference>
<keyword evidence="8" id="KW-0175">Coiled coil</keyword>
<dbReference type="Gene3D" id="2.170.270.10">
    <property type="entry name" value="SET domain"/>
    <property type="match status" value="1"/>
</dbReference>
<feature type="domain" description="SET" evidence="10">
    <location>
        <begin position="175"/>
        <end position="292"/>
    </location>
</feature>
<dbReference type="InterPro" id="IPR006560">
    <property type="entry name" value="AWS_dom"/>
</dbReference>
<evidence type="ECO:0000313" key="14">
    <source>
        <dbReference type="Proteomes" id="UP001227230"/>
    </source>
</evidence>
<evidence type="ECO:0000256" key="6">
    <source>
        <dbReference type="ARBA" id="ARBA00022691"/>
    </source>
</evidence>
<evidence type="ECO:0000256" key="8">
    <source>
        <dbReference type="SAM" id="Coils"/>
    </source>
</evidence>
<dbReference type="PROSITE" id="PS50868">
    <property type="entry name" value="POST_SET"/>
    <property type="match status" value="1"/>
</dbReference>
<feature type="domain" description="Post-SET" evidence="11">
    <location>
        <begin position="299"/>
        <end position="315"/>
    </location>
</feature>
<dbReference type="SMART" id="SM00570">
    <property type="entry name" value="AWS"/>
    <property type="match status" value="1"/>
</dbReference>
<dbReference type="SMART" id="SM00508">
    <property type="entry name" value="PostSET"/>
    <property type="match status" value="1"/>
</dbReference>
<keyword evidence="6" id="KW-0949">S-adenosyl-L-methionine</keyword>
<dbReference type="Pfam" id="PF17907">
    <property type="entry name" value="AWS"/>
    <property type="match status" value="1"/>
</dbReference>
<feature type="coiled-coil region" evidence="8">
    <location>
        <begin position="372"/>
        <end position="399"/>
    </location>
</feature>
<dbReference type="InterPro" id="IPR001214">
    <property type="entry name" value="SET_dom"/>
</dbReference>
<dbReference type="SMART" id="SM00317">
    <property type="entry name" value="SET"/>
    <property type="match status" value="1"/>
</dbReference>
<dbReference type="InterPro" id="IPR003616">
    <property type="entry name" value="Post-SET_dom"/>
</dbReference>
<evidence type="ECO:0000259" key="11">
    <source>
        <dbReference type="PROSITE" id="PS50868"/>
    </source>
</evidence>
<keyword evidence="7" id="KW-0539">Nucleus</keyword>
<proteinExistence type="predicted"/>
<dbReference type="Proteomes" id="UP001227230">
    <property type="component" value="Chromosome 18"/>
</dbReference>
<feature type="region of interest" description="Disordered" evidence="9">
    <location>
        <begin position="455"/>
        <end position="474"/>
    </location>
</feature>
<feature type="domain" description="AWS" evidence="12">
    <location>
        <begin position="122"/>
        <end position="173"/>
    </location>
</feature>
<dbReference type="PROSITE" id="PS50280">
    <property type="entry name" value="SET"/>
    <property type="match status" value="1"/>
</dbReference>
<keyword evidence="5" id="KW-0808">Transferase</keyword>
<evidence type="ECO:0008006" key="15">
    <source>
        <dbReference type="Google" id="ProtNLM"/>
    </source>
</evidence>
<dbReference type="InterPro" id="IPR046341">
    <property type="entry name" value="SET_dom_sf"/>
</dbReference>
<keyword evidence="14" id="KW-1185">Reference proteome</keyword>
<organism evidence="13 14">
    <name type="scientific">Vitis vinifera</name>
    <name type="common">Grape</name>
    <dbReference type="NCBI Taxonomy" id="29760"/>
    <lineage>
        <taxon>Eukaryota</taxon>
        <taxon>Viridiplantae</taxon>
        <taxon>Streptophyta</taxon>
        <taxon>Embryophyta</taxon>
        <taxon>Tracheophyta</taxon>
        <taxon>Spermatophyta</taxon>
        <taxon>Magnoliopsida</taxon>
        <taxon>eudicotyledons</taxon>
        <taxon>Gunneridae</taxon>
        <taxon>Pentapetalae</taxon>
        <taxon>rosids</taxon>
        <taxon>Vitales</taxon>
        <taxon>Vitaceae</taxon>
        <taxon>Viteae</taxon>
        <taxon>Vitis</taxon>
    </lineage>
</organism>